<feature type="transmembrane region" description="Helical" evidence="2">
    <location>
        <begin position="291"/>
        <end position="312"/>
    </location>
</feature>
<keyword evidence="2" id="KW-0812">Transmembrane</keyword>
<evidence type="ECO:0000256" key="3">
    <source>
        <dbReference type="SAM" id="SignalP"/>
    </source>
</evidence>
<organism evidence="4 5">
    <name type="scientific">Actinoplanes digitatis</name>
    <dbReference type="NCBI Taxonomy" id="1868"/>
    <lineage>
        <taxon>Bacteria</taxon>
        <taxon>Bacillati</taxon>
        <taxon>Actinomycetota</taxon>
        <taxon>Actinomycetes</taxon>
        <taxon>Micromonosporales</taxon>
        <taxon>Micromonosporaceae</taxon>
        <taxon>Actinoplanes</taxon>
    </lineage>
</organism>
<feature type="compositionally biased region" description="Low complexity" evidence="1">
    <location>
        <begin position="258"/>
        <end position="274"/>
    </location>
</feature>
<feature type="signal peptide" evidence="3">
    <location>
        <begin position="1"/>
        <end position="35"/>
    </location>
</feature>
<dbReference type="RefSeq" id="WP_184996302.1">
    <property type="nucleotide sequence ID" value="NZ_BOMK01000031.1"/>
</dbReference>
<comment type="caution">
    <text evidence="4">The sequence shown here is derived from an EMBL/GenBank/DDBJ whole genome shotgun (WGS) entry which is preliminary data.</text>
</comment>
<dbReference type="SUPFAM" id="SSF117074">
    <property type="entry name" value="Hypothetical protein PA1324"/>
    <property type="match status" value="1"/>
</dbReference>
<reference evidence="4 5" key="1">
    <citation type="submission" date="2020-08" db="EMBL/GenBank/DDBJ databases">
        <title>Sequencing the genomes of 1000 actinobacteria strains.</title>
        <authorList>
            <person name="Klenk H.-P."/>
        </authorList>
    </citation>
    <scope>NUCLEOTIDE SEQUENCE [LARGE SCALE GENOMIC DNA]</scope>
    <source>
        <strain evidence="4 5">DSM 43149</strain>
    </source>
</reference>
<dbReference type="GO" id="GO:0005975">
    <property type="term" value="P:carbohydrate metabolic process"/>
    <property type="evidence" value="ECO:0007669"/>
    <property type="project" value="UniProtKB-ARBA"/>
</dbReference>
<proteinExistence type="predicted"/>
<name>A0A7W7MT45_9ACTN</name>
<evidence type="ECO:0000256" key="2">
    <source>
        <dbReference type="SAM" id="Phobius"/>
    </source>
</evidence>
<feature type="region of interest" description="Disordered" evidence="1">
    <location>
        <begin position="80"/>
        <end position="101"/>
    </location>
</feature>
<dbReference type="EMBL" id="JACHNH010000001">
    <property type="protein sequence ID" value="MBB4765214.1"/>
    <property type="molecule type" value="Genomic_DNA"/>
</dbReference>
<dbReference type="Proteomes" id="UP000578112">
    <property type="component" value="Unassembled WGS sequence"/>
</dbReference>
<feature type="region of interest" description="Disordered" evidence="1">
    <location>
        <begin position="242"/>
        <end position="280"/>
    </location>
</feature>
<dbReference type="NCBIfam" id="TIGR01167">
    <property type="entry name" value="LPXTG_anchor"/>
    <property type="match status" value="1"/>
</dbReference>
<feature type="chain" id="PRO_5031194567" evidence="3">
    <location>
        <begin position="36"/>
        <end position="323"/>
    </location>
</feature>
<protein>
    <submittedName>
        <fullName evidence="4">LPXTG-motif cell wall-anchored protein</fullName>
    </submittedName>
</protein>
<evidence type="ECO:0000256" key="1">
    <source>
        <dbReference type="SAM" id="MobiDB-lite"/>
    </source>
</evidence>
<keyword evidence="2" id="KW-0472">Membrane</keyword>
<keyword evidence="2" id="KW-1133">Transmembrane helix</keyword>
<gene>
    <name evidence="4" type="ORF">BJ971_005770</name>
</gene>
<dbReference type="InterPro" id="IPR013783">
    <property type="entry name" value="Ig-like_fold"/>
</dbReference>
<dbReference type="AlphaFoldDB" id="A0A7W7MT45"/>
<keyword evidence="5" id="KW-1185">Reference proteome</keyword>
<keyword evidence="3" id="KW-0732">Signal</keyword>
<evidence type="ECO:0000313" key="5">
    <source>
        <dbReference type="Proteomes" id="UP000578112"/>
    </source>
</evidence>
<dbReference type="Gene3D" id="2.60.40.10">
    <property type="entry name" value="Immunoglobulins"/>
    <property type="match status" value="2"/>
</dbReference>
<accession>A0A7W7MT45</accession>
<sequence>MNSGQHLRRYMTSATAILVGGIVSAALIGPSPAAAADLPDLQVTIAVTPAKATYAVGDAVTTTFTIKNVGGATAVNARIEGGDEDGLDRRTDPPSAHQDLAPGQSFSIDWAGTIDQSASVAGRASGSWAATNDAGEANPGDNTGRFNIAVPGVTGVLHVKVYVDINGQSDDTQPGLVGATIVIQDDGRTKTVATVTTGAGGYFSATLPAGDYWLTAPGWKLKGSEYAGHVQVKGGRTSEATLPLVAGSNSGGGTQTTAPADPIPAASSSSPAAPGGTGGGESALPVTGVGAGPAILAGAAAILVGAAVVFVARRRRNRFVLPK</sequence>
<evidence type="ECO:0000313" key="4">
    <source>
        <dbReference type="EMBL" id="MBB4765214.1"/>
    </source>
</evidence>